<evidence type="ECO:0000256" key="3">
    <source>
        <dbReference type="RuleBase" id="RU000384"/>
    </source>
</evidence>
<dbReference type="InterPro" id="IPR008147">
    <property type="entry name" value="Gln_synt_N"/>
</dbReference>
<dbReference type="InterPro" id="IPR014746">
    <property type="entry name" value="Gln_synth/guanido_kin_cat_dom"/>
</dbReference>
<dbReference type="InterPro" id="IPR032466">
    <property type="entry name" value="Metal_Hydrolase"/>
</dbReference>
<evidence type="ECO:0000256" key="1">
    <source>
        <dbReference type="ARBA" id="ARBA00021364"/>
    </source>
</evidence>
<dbReference type="SUPFAM" id="SSF55931">
    <property type="entry name" value="Glutamine synthetase/guanido kinase"/>
    <property type="match status" value="1"/>
</dbReference>
<evidence type="ECO:0000259" key="4">
    <source>
        <dbReference type="PROSITE" id="PS51986"/>
    </source>
</evidence>
<comment type="caution">
    <text evidence="6">The sequence shown here is derived from an EMBL/GenBank/DDBJ whole genome shotgun (WGS) entry which is preliminary data.</text>
</comment>
<evidence type="ECO:0000259" key="5">
    <source>
        <dbReference type="PROSITE" id="PS51987"/>
    </source>
</evidence>
<dbReference type="InterPro" id="IPR036651">
    <property type="entry name" value="Gln_synt_N_sf"/>
</dbReference>
<dbReference type="PROSITE" id="PS51986">
    <property type="entry name" value="GS_BETA_GRASP"/>
    <property type="match status" value="1"/>
</dbReference>
<dbReference type="PANTHER" id="PTHR43383">
    <property type="entry name" value="NODULIN 6"/>
    <property type="match status" value="1"/>
</dbReference>
<dbReference type="FunFam" id="3.30.590.10:FF:000013">
    <property type="entry name" value="Related to fluG protein"/>
    <property type="match status" value="1"/>
</dbReference>
<feature type="domain" description="GS beta-grasp" evidence="4">
    <location>
        <begin position="441"/>
        <end position="534"/>
    </location>
</feature>
<protein>
    <recommendedName>
        <fullName evidence="1">Glutamine synthetase</fullName>
    </recommendedName>
</protein>
<dbReference type="GO" id="GO:0006542">
    <property type="term" value="P:glutamine biosynthetic process"/>
    <property type="evidence" value="ECO:0007669"/>
    <property type="project" value="InterPro"/>
</dbReference>
<proteinExistence type="inferred from homology"/>
<dbReference type="Pfam" id="PF04909">
    <property type="entry name" value="Amidohydro_2"/>
    <property type="match status" value="1"/>
</dbReference>
<dbReference type="Pfam" id="PF00120">
    <property type="entry name" value="Gln-synt_C"/>
    <property type="match status" value="1"/>
</dbReference>
<comment type="similarity">
    <text evidence="2 3">Belongs to the glutamine synthetase family.</text>
</comment>
<dbReference type="Gene3D" id="3.20.20.140">
    <property type="entry name" value="Metal-dependent hydrolases"/>
    <property type="match status" value="1"/>
</dbReference>
<dbReference type="InterPro" id="IPR006680">
    <property type="entry name" value="Amidohydro-rel"/>
</dbReference>
<evidence type="ECO:0000313" key="6">
    <source>
        <dbReference type="EMBL" id="GAM43947.1"/>
    </source>
</evidence>
<sequence>MDDIDELRSIVQAHPIIDNHAHNLLTAENALNYEKYPLEPVTSEAAGEALKQAPYTLSHRLAVKQLAALFNCEPTWEAIKAARYKRVTAGYEELVRKCLEGTYSLLLDDLLADHDIEHYTWHDKFIGSPSGTRRIVRIEAVATQILHDIWGPKAVLLEYPQGSGGILRFMDHFKERVSKACLDPMVAGFKSVICYRSGLNVKIDDDRLPYEIDDMLRDIVMNEPSLRIAEKRMNDFLVRMALTVIRDTAKSNGSKPKPIQFHTGLGDNDIDLVLANPAYLQPLIEKYHDVDFVLLHSSYPYTREAGYLASVYPNVYLDLGEVYSMVSKDAELTILRQAMELTPTSRLLWSTDGHFHPETYWLSNRQFRDTLETVLVDHVKQGVLTVSEAKEAVADILFNNSSKLYDLKLSPPKVALEKSKSKSNDLSVITYTKYLDALAAQNPNMIVWMQWVDYTATIRVRMFPIREFQKIVKGQRRIGITLAVLHMLQDDTLAQGGVATGQFYMRPDLHSLRKNAALKSNSATVMTFWEDEKGEQLEGCPRTTLQRIVTALNPIQVTLGFEIEVVILRRDLDGEWKPLTRNHSWSNITSDIRQNALEFLEEIVATLASIDIHIEQFHAESAPGQFEFVLPPAPPLEAIDTLLKARQTIQNAAEGHGYRATLYPRPYPFAAGTASHAHFSISPTTEEESFLAGILTHFSAIAAFSLSQDISYERVASGVWAGSEWVAWGTQNREAPIRKISAGHWELKQIDGLANMYFAMAALLAAGYLGIAHSLTLTHKDCPVDASTLSAGERQRFGITEKIPKTLEASLAALEENDDMCAILGPGFVEKYIAVKRAESKKLASMGDDERRTWLIERY</sequence>
<organism evidence="6 7">
    <name type="scientific">Talaromyces pinophilus</name>
    <name type="common">Penicillium pinophilum</name>
    <dbReference type="NCBI Taxonomy" id="128442"/>
    <lineage>
        <taxon>Eukaryota</taxon>
        <taxon>Fungi</taxon>
        <taxon>Dikarya</taxon>
        <taxon>Ascomycota</taxon>
        <taxon>Pezizomycotina</taxon>
        <taxon>Eurotiomycetes</taxon>
        <taxon>Eurotiomycetidae</taxon>
        <taxon>Eurotiales</taxon>
        <taxon>Trichocomaceae</taxon>
        <taxon>Talaromyces</taxon>
        <taxon>Talaromyces sect. Talaromyces</taxon>
    </lineage>
</organism>
<feature type="domain" description="GS catalytic" evidence="5">
    <location>
        <begin position="541"/>
        <end position="859"/>
    </location>
</feature>
<dbReference type="SMART" id="SM01230">
    <property type="entry name" value="Gln-synt_C"/>
    <property type="match status" value="1"/>
</dbReference>
<dbReference type="EMBL" id="DF933856">
    <property type="protein sequence ID" value="GAM43947.1"/>
    <property type="molecule type" value="Genomic_DNA"/>
</dbReference>
<dbReference type="AlphaFoldDB" id="A0A6V8HPJ3"/>
<dbReference type="Gene3D" id="3.10.20.70">
    <property type="entry name" value="Glutamine synthetase, N-terminal domain"/>
    <property type="match status" value="1"/>
</dbReference>
<dbReference type="GO" id="GO:0004356">
    <property type="term" value="F:glutamine synthetase activity"/>
    <property type="evidence" value="ECO:0007669"/>
    <property type="project" value="InterPro"/>
</dbReference>
<dbReference type="Gene3D" id="3.30.590.10">
    <property type="entry name" value="Glutamine synthetase/guanido kinase, catalytic domain"/>
    <property type="match status" value="1"/>
</dbReference>
<dbReference type="PANTHER" id="PTHR43383:SF2">
    <property type="entry name" value="AMIDOHYDROLASE 2 FAMILY PROTEIN"/>
    <property type="match status" value="1"/>
</dbReference>
<dbReference type="PROSITE" id="PS51987">
    <property type="entry name" value="GS_CATALYTIC"/>
    <property type="match status" value="1"/>
</dbReference>
<gene>
    <name evidence="6" type="ORF">TCE0_060f19175</name>
</gene>
<name>A0A6V8HPJ3_TALPI</name>
<reference evidence="7" key="1">
    <citation type="journal article" date="2015" name="Genome Announc.">
        <title>Draft genome sequence of Talaromyces cellulolyticus strain Y-94, a source of lignocellulosic biomass-degrading enzymes.</title>
        <authorList>
            <person name="Fujii T."/>
            <person name="Koike H."/>
            <person name="Sawayama S."/>
            <person name="Yano S."/>
            <person name="Inoue H."/>
        </authorList>
    </citation>
    <scope>NUCLEOTIDE SEQUENCE [LARGE SCALE GENOMIC DNA]</scope>
    <source>
        <strain evidence="7">Y-94</strain>
    </source>
</reference>
<dbReference type="SUPFAM" id="SSF51556">
    <property type="entry name" value="Metallo-dependent hydrolases"/>
    <property type="match status" value="1"/>
</dbReference>
<keyword evidence="7" id="KW-1185">Reference proteome</keyword>
<dbReference type="InterPro" id="IPR008146">
    <property type="entry name" value="Gln_synth_cat_dom"/>
</dbReference>
<accession>A0A6V8HPJ3</accession>
<evidence type="ECO:0000313" key="7">
    <source>
        <dbReference type="Proteomes" id="UP000053095"/>
    </source>
</evidence>
<dbReference type="Proteomes" id="UP000053095">
    <property type="component" value="Unassembled WGS sequence"/>
</dbReference>
<evidence type="ECO:0000256" key="2">
    <source>
        <dbReference type="PROSITE-ProRule" id="PRU01330"/>
    </source>
</evidence>
<dbReference type="GO" id="GO:0016787">
    <property type="term" value="F:hydrolase activity"/>
    <property type="evidence" value="ECO:0007669"/>
    <property type="project" value="InterPro"/>
</dbReference>